<dbReference type="InterPro" id="IPR012941">
    <property type="entry name" value="Phe_hydrox_C_dim_dom"/>
</dbReference>
<evidence type="ECO:0000256" key="1">
    <source>
        <dbReference type="ARBA" id="ARBA00007801"/>
    </source>
</evidence>
<feature type="region of interest" description="Disordered" evidence="5">
    <location>
        <begin position="629"/>
        <end position="662"/>
    </location>
</feature>
<dbReference type="InterPro" id="IPR036249">
    <property type="entry name" value="Thioredoxin-like_sf"/>
</dbReference>
<proteinExistence type="inferred from homology"/>
<dbReference type="Gene3D" id="3.40.30.20">
    <property type="match status" value="1"/>
</dbReference>
<dbReference type="InterPro" id="IPR002938">
    <property type="entry name" value="FAD-bd"/>
</dbReference>
<dbReference type="eggNOG" id="KOG3855">
    <property type="taxonomic scope" value="Eukaryota"/>
</dbReference>
<gene>
    <name evidence="8" type="ORF">ANIA_08370</name>
</gene>
<accession>Q5ATL0</accession>
<dbReference type="GO" id="GO:0071949">
    <property type="term" value="F:FAD binding"/>
    <property type="evidence" value="ECO:0007669"/>
    <property type="project" value="InterPro"/>
</dbReference>
<dbReference type="InterPro" id="IPR036188">
    <property type="entry name" value="FAD/NAD-bd_sf"/>
</dbReference>
<dbReference type="GeneID" id="2868764"/>
<dbReference type="GO" id="GO:0016491">
    <property type="term" value="F:oxidoreductase activity"/>
    <property type="evidence" value="ECO:0000318"/>
    <property type="project" value="GO_Central"/>
</dbReference>
<comment type="similarity">
    <text evidence="1">Belongs to the PheA/TfdB FAD monooxygenase family.</text>
</comment>
<evidence type="ECO:0000259" key="6">
    <source>
        <dbReference type="Pfam" id="PF01494"/>
    </source>
</evidence>
<dbReference type="Proteomes" id="UP000000560">
    <property type="component" value="Chromosome V"/>
</dbReference>
<keyword evidence="4" id="KW-0560">Oxidoreductase</keyword>
<dbReference type="CDD" id="cd02979">
    <property type="entry name" value="PHOX_C"/>
    <property type="match status" value="1"/>
</dbReference>
<dbReference type="PANTHER" id="PTHR43004">
    <property type="entry name" value="TRK SYSTEM POTASSIUM UPTAKE PROTEIN"/>
    <property type="match status" value="1"/>
</dbReference>
<evidence type="ECO:0000256" key="5">
    <source>
        <dbReference type="SAM" id="MobiDB-lite"/>
    </source>
</evidence>
<protein>
    <submittedName>
        <fullName evidence="8">Uncharacterized protein</fullName>
    </submittedName>
</protein>
<dbReference type="PRINTS" id="PR00420">
    <property type="entry name" value="RNGMNOXGNASE"/>
</dbReference>
<evidence type="ECO:0000313" key="9">
    <source>
        <dbReference type="Proteomes" id="UP000000560"/>
    </source>
</evidence>
<dbReference type="RefSeq" id="XP_681639.1">
    <property type="nucleotide sequence ID" value="XM_676547.1"/>
</dbReference>
<dbReference type="InterPro" id="IPR038220">
    <property type="entry name" value="PHOX_C_sf"/>
</dbReference>
<dbReference type="GO" id="GO:0016709">
    <property type="term" value="F:oxidoreductase activity, acting on paired donors, with incorporation or reduction of molecular oxygen, NAD(P)H as one donor, and incorporation of one atom of oxygen"/>
    <property type="evidence" value="ECO:0007669"/>
    <property type="project" value="UniProtKB-ARBA"/>
</dbReference>
<dbReference type="STRING" id="227321.Q5ATL0"/>
<dbReference type="InterPro" id="IPR050641">
    <property type="entry name" value="RIFMO-like"/>
</dbReference>
<dbReference type="OMA" id="FKTDYPH"/>
<dbReference type="KEGG" id="ani:ANIA_08370"/>
<dbReference type="SUPFAM" id="SSF51905">
    <property type="entry name" value="FAD/NAD(P)-binding domain"/>
    <property type="match status" value="1"/>
</dbReference>
<dbReference type="EMBL" id="BN001305">
    <property type="protein sequence ID" value="CBF80402.1"/>
    <property type="molecule type" value="Genomic_DNA"/>
</dbReference>
<dbReference type="Gene3D" id="3.50.50.60">
    <property type="entry name" value="FAD/NAD(P)-binding domain"/>
    <property type="match status" value="1"/>
</dbReference>
<accession>C8VE65</accession>
<dbReference type="SUPFAM" id="SSF54373">
    <property type="entry name" value="FAD-linked reductases, C-terminal domain"/>
    <property type="match status" value="1"/>
</dbReference>
<evidence type="ECO:0000256" key="4">
    <source>
        <dbReference type="ARBA" id="ARBA00023002"/>
    </source>
</evidence>
<evidence type="ECO:0000259" key="7">
    <source>
        <dbReference type="Pfam" id="PF07976"/>
    </source>
</evidence>
<dbReference type="Gene3D" id="3.30.9.10">
    <property type="entry name" value="D-Amino Acid Oxidase, subunit A, domain 2"/>
    <property type="match status" value="1"/>
</dbReference>
<dbReference type="SUPFAM" id="SSF52833">
    <property type="entry name" value="Thioredoxin-like"/>
    <property type="match status" value="1"/>
</dbReference>
<dbReference type="Pfam" id="PF07976">
    <property type="entry name" value="Phe_hydrox_dim"/>
    <property type="match status" value="1"/>
</dbReference>
<dbReference type="InParanoid" id="Q5ATL0"/>
<dbReference type="AlphaFoldDB" id="Q5ATL0"/>
<evidence type="ECO:0000256" key="2">
    <source>
        <dbReference type="ARBA" id="ARBA00022630"/>
    </source>
</evidence>
<dbReference type="Pfam" id="PF01494">
    <property type="entry name" value="FAD_binding_3"/>
    <property type="match status" value="1"/>
</dbReference>
<feature type="domain" description="Phenol hydroxylase-like C-terminal dimerisation" evidence="7">
    <location>
        <begin position="566"/>
        <end position="623"/>
    </location>
</feature>
<keyword evidence="3" id="KW-0274">FAD</keyword>
<dbReference type="OrthoDB" id="1716816at2759"/>
<evidence type="ECO:0000313" key="8">
    <source>
        <dbReference type="EMBL" id="CBF80402.1"/>
    </source>
</evidence>
<sequence>MACTVPPKTWESGFACPAETYSWGDKRNYITETGEQAHYRLPVHIDAPTSTIGNALGLTHLRTWPSLYDGTAYQRPEWFKPAEEVDVLICGDKASTPCLSGRADAVHPRANEHLHSWGISHEATEEGPLINSTAIYSRGVKLRHNNHPISDSRYRGSSVITQGQLERIYIRDLLRHRVIVERETLVKEFQVQEAGAEATHPVRATLRNVATGKEETVRAQYLIGADGAASNIREQMKVPFDGLGTDIYWAIIDCQFKTDYPHLFGMSMITSEHGGCIVIPREEGFTRFYIQVNEETARRLHQTRQSRRNASSVGTMRVDDHGITPDEALEQLRKILAPWTVEFASPISWFSVWKVNERVARHFSSPDLRVHLGGDAAHVHSVLGAFGLNSSIYDAANLGWKLGLCIRKQALPSVILPTYDSERRLAANRVIRCSGAYLRFLCNSHLPLASLRGLHDELESHDERLPKIDGSIEADSQFMGTFYRQNSGFLMGLEFPIIESAITHPDPEKQPLAVRNGARAPSPRFGGKNRFNVVLVAKALPYQIAELLGPRNGQGDELEQLRGHATFIYDDRAPDDDAHYWYGVNHARGAVAVVRPDLALGVSIWPDEVEKLEAYFAGFLVKQDVTVSEGGNSKTSQVEFSSQETNGTEKSRAASSAANRPKRSLRSWFASMLAL</sequence>
<organism evidence="8 9">
    <name type="scientific">Emericella nidulans (strain FGSC A4 / ATCC 38163 / CBS 112.46 / NRRL 194 / M139)</name>
    <name type="common">Aspergillus nidulans</name>
    <dbReference type="NCBI Taxonomy" id="227321"/>
    <lineage>
        <taxon>Eukaryota</taxon>
        <taxon>Fungi</taxon>
        <taxon>Dikarya</taxon>
        <taxon>Ascomycota</taxon>
        <taxon>Pezizomycotina</taxon>
        <taxon>Eurotiomycetes</taxon>
        <taxon>Eurotiomycetidae</taxon>
        <taxon>Eurotiales</taxon>
        <taxon>Aspergillaceae</taxon>
        <taxon>Aspergillus</taxon>
        <taxon>Aspergillus subgen. Nidulantes</taxon>
    </lineage>
</organism>
<dbReference type="PANTHER" id="PTHR43004:SF20">
    <property type="entry name" value="2-MONOOXYGENASE, PUTATIVE (AFU_ORTHOLOGUE AFUA_1G13660)-RELATED"/>
    <property type="match status" value="1"/>
</dbReference>
<keyword evidence="2" id="KW-0285">Flavoprotein</keyword>
<feature type="domain" description="FAD-binding" evidence="6">
    <location>
        <begin position="92"/>
        <end position="432"/>
    </location>
</feature>
<evidence type="ECO:0000256" key="3">
    <source>
        <dbReference type="ARBA" id="ARBA00022827"/>
    </source>
</evidence>
<feature type="region of interest" description="Disordered" evidence="5">
    <location>
        <begin position="300"/>
        <end position="319"/>
    </location>
</feature>
<reference evidence="9" key="1">
    <citation type="journal article" date="2005" name="Nature">
        <title>Sequencing of Aspergillus nidulans and comparative analysis with A. fumigatus and A. oryzae.</title>
        <authorList>
            <person name="Galagan J.E."/>
            <person name="Calvo S.E."/>
            <person name="Cuomo C."/>
            <person name="Ma L.J."/>
            <person name="Wortman J.R."/>
            <person name="Batzoglou S."/>
            <person name="Lee S.I."/>
            <person name="Basturkmen M."/>
            <person name="Spevak C.C."/>
            <person name="Clutterbuck J."/>
            <person name="Kapitonov V."/>
            <person name="Jurka J."/>
            <person name="Scazzocchio C."/>
            <person name="Farman M."/>
            <person name="Butler J."/>
            <person name="Purcell S."/>
            <person name="Harris S."/>
            <person name="Braus G.H."/>
            <person name="Draht O."/>
            <person name="Busch S."/>
            <person name="D'Enfert C."/>
            <person name="Bouchier C."/>
            <person name="Goldman G.H."/>
            <person name="Bell-Pedersen D."/>
            <person name="Griffiths-Jones S."/>
            <person name="Doonan J.H."/>
            <person name="Yu J."/>
            <person name="Vienken K."/>
            <person name="Pain A."/>
            <person name="Freitag M."/>
            <person name="Selker E.U."/>
            <person name="Archer D.B."/>
            <person name="Penalva M.A."/>
            <person name="Oakley B.R."/>
            <person name="Momany M."/>
            <person name="Tanaka T."/>
            <person name="Kumagai T."/>
            <person name="Asai K."/>
            <person name="Machida M."/>
            <person name="Nierman W.C."/>
            <person name="Denning D.W."/>
            <person name="Caddick M."/>
            <person name="Hynes M."/>
            <person name="Paoletti M."/>
            <person name="Fischer R."/>
            <person name="Miller B."/>
            <person name="Dyer P."/>
            <person name="Sachs M.S."/>
            <person name="Osmani S.A."/>
            <person name="Birren B.W."/>
        </authorList>
    </citation>
    <scope>NUCLEOTIDE SEQUENCE [LARGE SCALE GENOMIC DNA]</scope>
    <source>
        <strain evidence="9">FGSC A4 / ATCC 38163 / CBS 112.46 / NRRL 194 / M139</strain>
    </source>
</reference>
<name>Q5ATL0_EMENI</name>
<reference evidence="9" key="2">
    <citation type="journal article" date="2009" name="Fungal Genet. Biol.">
        <title>The 2008 update of the Aspergillus nidulans genome annotation: a community effort.</title>
        <authorList>
            <person name="Wortman J.R."/>
            <person name="Gilsenan J.M."/>
            <person name="Joardar V."/>
            <person name="Deegan J."/>
            <person name="Clutterbuck J."/>
            <person name="Andersen M.R."/>
            <person name="Archer D."/>
            <person name="Bencina M."/>
            <person name="Braus G."/>
            <person name="Coutinho P."/>
            <person name="von Dohren H."/>
            <person name="Doonan J."/>
            <person name="Driessen A.J."/>
            <person name="Durek P."/>
            <person name="Espeso E."/>
            <person name="Fekete E."/>
            <person name="Flipphi M."/>
            <person name="Estrada C.G."/>
            <person name="Geysens S."/>
            <person name="Goldman G."/>
            <person name="de Groot P.W."/>
            <person name="Hansen K."/>
            <person name="Harris S.D."/>
            <person name="Heinekamp T."/>
            <person name="Helmstaedt K."/>
            <person name="Henrissat B."/>
            <person name="Hofmann G."/>
            <person name="Homan T."/>
            <person name="Horio T."/>
            <person name="Horiuchi H."/>
            <person name="James S."/>
            <person name="Jones M."/>
            <person name="Karaffa L."/>
            <person name="Karanyi Z."/>
            <person name="Kato M."/>
            <person name="Keller N."/>
            <person name="Kelly D.E."/>
            <person name="Kiel J.A."/>
            <person name="Kim J.M."/>
            <person name="van der Klei I.J."/>
            <person name="Klis F.M."/>
            <person name="Kovalchuk A."/>
            <person name="Krasevec N."/>
            <person name="Kubicek C.P."/>
            <person name="Liu B."/>
            <person name="Maccabe A."/>
            <person name="Meyer V."/>
            <person name="Mirabito P."/>
            <person name="Miskei M."/>
            <person name="Mos M."/>
            <person name="Mullins J."/>
            <person name="Nelson D.R."/>
            <person name="Nielsen J."/>
            <person name="Oakley B.R."/>
            <person name="Osmani S.A."/>
            <person name="Pakula T."/>
            <person name="Paszewski A."/>
            <person name="Paulsen I."/>
            <person name="Pilsyk S."/>
            <person name="Pocsi I."/>
            <person name="Punt P.J."/>
            <person name="Ram A.F."/>
            <person name="Ren Q."/>
            <person name="Robellet X."/>
            <person name="Robson G."/>
            <person name="Seiboth B."/>
            <person name="van Solingen P."/>
            <person name="Specht T."/>
            <person name="Sun J."/>
            <person name="Taheri-Talesh N."/>
            <person name="Takeshita N."/>
            <person name="Ussery D."/>
            <person name="vanKuyk P.A."/>
            <person name="Visser H."/>
            <person name="van de Vondervoort P.J."/>
            <person name="de Vries R.P."/>
            <person name="Walton J."/>
            <person name="Xiang X."/>
            <person name="Xiong Y."/>
            <person name="Zeng A.P."/>
            <person name="Brandt B.W."/>
            <person name="Cornell M.J."/>
            <person name="van den Hondel C.A."/>
            <person name="Visser J."/>
            <person name="Oliver S.G."/>
            <person name="Turner G."/>
        </authorList>
    </citation>
    <scope>GENOME REANNOTATION</scope>
    <source>
        <strain evidence="9">FGSC A4 / ATCC 38163 / CBS 112.46 / NRRL 194 / M139</strain>
    </source>
</reference>
<dbReference type="HOGENOM" id="CLU_009665_9_2_1"/>
<keyword evidence="9" id="KW-1185">Reference proteome</keyword>
<feature type="compositionally biased region" description="Polar residues" evidence="5">
    <location>
        <begin position="629"/>
        <end position="646"/>
    </location>
</feature>